<accession>A0A345D8L4</accession>
<sequence>MVDVSDELKNSVECLSGWDHDVLFSMIHKTFVFKNFNQAFGFMTRVALYAEQVNHHPDWRNAWNTVHVILTTVDVGGLTIKDVAMAEFMDGVHSQIQAF</sequence>
<comment type="catalytic activity">
    <reaction evidence="1 4">
        <text>(4aS,6R)-4a-hydroxy-L-erythro-5,6,7,8-tetrahydrobiopterin = (6R)-L-erythro-6,7-dihydrobiopterin + H2O</text>
        <dbReference type="Rhea" id="RHEA:11920"/>
        <dbReference type="ChEBI" id="CHEBI:15377"/>
        <dbReference type="ChEBI" id="CHEBI:15642"/>
        <dbReference type="ChEBI" id="CHEBI:43120"/>
        <dbReference type="EC" id="4.2.1.96"/>
    </reaction>
</comment>
<gene>
    <name evidence="5" type="primary">phhB</name>
    <name evidence="5" type="ORF">DTO96_100412</name>
</gene>
<dbReference type="Pfam" id="PF01329">
    <property type="entry name" value="Pterin_4a"/>
    <property type="match status" value="1"/>
</dbReference>
<proteinExistence type="inferred from homology"/>
<dbReference type="Proteomes" id="UP000252182">
    <property type="component" value="Chromosome"/>
</dbReference>
<dbReference type="GO" id="GO:0008124">
    <property type="term" value="F:4-alpha-hydroxytetrahydrobiopterin dehydratase activity"/>
    <property type="evidence" value="ECO:0007669"/>
    <property type="project" value="UniProtKB-UniRule"/>
</dbReference>
<evidence type="ECO:0000313" key="6">
    <source>
        <dbReference type="Proteomes" id="UP000252182"/>
    </source>
</evidence>
<evidence type="ECO:0000256" key="4">
    <source>
        <dbReference type="HAMAP-Rule" id="MF_00434"/>
    </source>
</evidence>
<dbReference type="KEGG" id="hyf:DTO96_100412"/>
<dbReference type="InterPro" id="IPR001533">
    <property type="entry name" value="Pterin_deHydtase"/>
</dbReference>
<evidence type="ECO:0000256" key="2">
    <source>
        <dbReference type="ARBA" id="ARBA00006472"/>
    </source>
</evidence>
<reference evidence="6" key="1">
    <citation type="submission" date="2018-07" db="EMBL/GenBank/DDBJ databases">
        <authorList>
            <person name="Kim H."/>
        </authorList>
    </citation>
    <scope>NUCLEOTIDE SEQUENCE [LARGE SCALE GENOMIC DNA]</scope>
    <source>
        <strain evidence="6">F02</strain>
    </source>
</reference>
<dbReference type="EMBL" id="CP031124">
    <property type="protein sequence ID" value="AXF84702.1"/>
    <property type="molecule type" value="Genomic_DNA"/>
</dbReference>
<dbReference type="InterPro" id="IPR036428">
    <property type="entry name" value="PCD_sf"/>
</dbReference>
<dbReference type="SUPFAM" id="SSF55248">
    <property type="entry name" value="PCD-like"/>
    <property type="match status" value="1"/>
</dbReference>
<organism evidence="5 6">
    <name type="scientific">Ephemeroptericola cinctiostellae</name>
    <dbReference type="NCBI Taxonomy" id="2268024"/>
    <lineage>
        <taxon>Bacteria</taxon>
        <taxon>Pseudomonadati</taxon>
        <taxon>Pseudomonadota</taxon>
        <taxon>Betaproteobacteria</taxon>
        <taxon>Burkholderiales</taxon>
        <taxon>Burkholderiaceae</taxon>
        <taxon>Ephemeroptericola</taxon>
    </lineage>
</organism>
<evidence type="ECO:0000256" key="3">
    <source>
        <dbReference type="ARBA" id="ARBA00023239"/>
    </source>
</evidence>
<dbReference type="PANTHER" id="PTHR12599">
    <property type="entry name" value="PTERIN-4-ALPHA-CARBINOLAMINE DEHYDRATASE"/>
    <property type="match status" value="1"/>
</dbReference>
<dbReference type="HAMAP" id="MF_00434">
    <property type="entry name" value="Pterin_4_alpha"/>
    <property type="match status" value="1"/>
</dbReference>
<keyword evidence="6" id="KW-1185">Reference proteome</keyword>
<evidence type="ECO:0000256" key="1">
    <source>
        <dbReference type="ARBA" id="ARBA00001554"/>
    </source>
</evidence>
<dbReference type="GO" id="GO:0006729">
    <property type="term" value="P:tetrahydrobiopterin biosynthetic process"/>
    <property type="evidence" value="ECO:0007669"/>
    <property type="project" value="InterPro"/>
</dbReference>
<comment type="similarity">
    <text evidence="2 4">Belongs to the pterin-4-alpha-carbinolamine dehydratase family.</text>
</comment>
<dbReference type="NCBIfam" id="NF002018">
    <property type="entry name" value="PRK00823.1-3"/>
    <property type="match status" value="1"/>
</dbReference>
<name>A0A345D8L4_9BURK</name>
<dbReference type="EC" id="4.2.1.96" evidence="4"/>
<dbReference type="PANTHER" id="PTHR12599:SF0">
    <property type="entry name" value="PTERIN-4-ALPHA-CARBINOLAMINE DEHYDRATASE"/>
    <property type="match status" value="1"/>
</dbReference>
<keyword evidence="3 4" id="KW-0456">Lyase</keyword>
<evidence type="ECO:0000313" key="5">
    <source>
        <dbReference type="EMBL" id="AXF84702.1"/>
    </source>
</evidence>
<dbReference type="Gene3D" id="3.30.1360.20">
    <property type="entry name" value="Transcriptional coactivator/pterin dehydratase"/>
    <property type="match status" value="1"/>
</dbReference>
<protein>
    <recommendedName>
        <fullName evidence="4">Putative pterin-4-alpha-carbinolamine dehydratase</fullName>
        <shortName evidence="4">PHS</shortName>
        <ecNumber evidence="4">4.2.1.96</ecNumber>
    </recommendedName>
    <alternativeName>
        <fullName evidence="4">4-alpha-hydroxy-tetrahydropterin dehydratase</fullName>
    </alternativeName>
    <alternativeName>
        <fullName evidence="4">Pterin carbinolamine dehydratase</fullName>
        <shortName evidence="4">PCD</shortName>
    </alternativeName>
</protein>
<dbReference type="AlphaFoldDB" id="A0A345D8L4"/>